<protein>
    <submittedName>
        <fullName evidence="1">6790_t:CDS:1</fullName>
    </submittedName>
</protein>
<accession>A0ABN7VDB2</accession>
<evidence type="ECO:0000313" key="2">
    <source>
        <dbReference type="Proteomes" id="UP000789901"/>
    </source>
</evidence>
<feature type="non-terminal residue" evidence="1">
    <location>
        <position position="1"/>
    </location>
</feature>
<sequence length="141" mass="16609">DYDSAAIRADKPIPPQYDLFYFEATIVSKGQNGIIGTGFYFLLEEEREKAKWKEEHIELVERIKAAFRKGIHQRDRKISKIDEQEVEEKFAIVAERLDLSMMKKAQAEWESRMKEMNRNLNYGICVQCKQDNTSLAWCRTL</sequence>
<dbReference type="Gene3D" id="2.60.120.920">
    <property type="match status" value="1"/>
</dbReference>
<dbReference type="EMBL" id="CAJVQB010012700">
    <property type="protein sequence ID" value="CAG8757390.1"/>
    <property type="molecule type" value="Genomic_DNA"/>
</dbReference>
<comment type="caution">
    <text evidence="1">The sequence shown here is derived from an EMBL/GenBank/DDBJ whole genome shotgun (WGS) entry which is preliminary data.</text>
</comment>
<dbReference type="InterPro" id="IPR043136">
    <property type="entry name" value="B30.2/SPRY_sf"/>
</dbReference>
<gene>
    <name evidence="1" type="ORF">GMARGA_LOCUS17067</name>
</gene>
<proteinExistence type="predicted"/>
<evidence type="ECO:0000313" key="1">
    <source>
        <dbReference type="EMBL" id="CAG8757390.1"/>
    </source>
</evidence>
<dbReference type="Proteomes" id="UP000789901">
    <property type="component" value="Unassembled WGS sequence"/>
</dbReference>
<organism evidence="1 2">
    <name type="scientific">Gigaspora margarita</name>
    <dbReference type="NCBI Taxonomy" id="4874"/>
    <lineage>
        <taxon>Eukaryota</taxon>
        <taxon>Fungi</taxon>
        <taxon>Fungi incertae sedis</taxon>
        <taxon>Mucoromycota</taxon>
        <taxon>Glomeromycotina</taxon>
        <taxon>Glomeromycetes</taxon>
        <taxon>Diversisporales</taxon>
        <taxon>Gigasporaceae</taxon>
        <taxon>Gigaspora</taxon>
    </lineage>
</organism>
<reference evidence="1 2" key="1">
    <citation type="submission" date="2021-06" db="EMBL/GenBank/DDBJ databases">
        <authorList>
            <person name="Kallberg Y."/>
            <person name="Tangrot J."/>
            <person name="Rosling A."/>
        </authorList>
    </citation>
    <scope>NUCLEOTIDE SEQUENCE [LARGE SCALE GENOMIC DNA]</scope>
    <source>
        <strain evidence="1 2">120-4 pot B 10/14</strain>
    </source>
</reference>
<keyword evidence="2" id="KW-1185">Reference proteome</keyword>
<name>A0ABN7VDB2_GIGMA</name>